<evidence type="ECO:0000256" key="4">
    <source>
        <dbReference type="ARBA" id="ARBA00022691"/>
    </source>
</evidence>
<keyword evidence="4 7" id="KW-0949">S-adenosyl-L-methionine</keyword>
<dbReference type="InterPro" id="IPR025799">
    <property type="entry name" value="Arg_MeTrfase"/>
</dbReference>
<dbReference type="Ensembl" id="ENSSTUT00000074763.1">
    <property type="protein sequence ID" value="ENSSTUP00000070403.1"/>
    <property type="gene ID" value="ENSSTUG00000030889.1"/>
</dbReference>
<evidence type="ECO:0000256" key="5">
    <source>
        <dbReference type="ARBA" id="ARBA00047384"/>
    </source>
</evidence>
<evidence type="ECO:0000259" key="9">
    <source>
        <dbReference type="Pfam" id="PF13649"/>
    </source>
</evidence>
<dbReference type="GO" id="GO:0035242">
    <property type="term" value="F:protein-arginine omega-N asymmetric methyltransferase activity"/>
    <property type="evidence" value="ECO:0007669"/>
    <property type="project" value="UniProtKB-EC"/>
</dbReference>
<dbReference type="Pfam" id="PF13649">
    <property type="entry name" value="Methyltransf_25"/>
    <property type="match status" value="1"/>
</dbReference>
<dbReference type="CDD" id="cd02440">
    <property type="entry name" value="AdoMet_MTases"/>
    <property type="match status" value="1"/>
</dbReference>
<name>A0A674BGI8_SALTR</name>
<dbReference type="AlphaFoldDB" id="A0A674BGI8"/>
<proteinExistence type="predicted"/>
<feature type="domain" description="Sleeping Beauty transposase HTH" evidence="11">
    <location>
        <begin position="374"/>
        <end position="407"/>
    </location>
</feature>
<evidence type="ECO:0000256" key="1">
    <source>
        <dbReference type="ARBA" id="ARBA00011925"/>
    </source>
</evidence>
<sequence length="464" mass="52640">MAEPDNSERQRTITTPQSQSFQPASLPKPVPTVHHVPHPPHTPHVAALPTCPGRGKMAKLLNPEEMTSQDYYFDSYAHFGIHEEMLKDEVRTLTYRNAMYHNKHMFKDKIVLDVGSGTGILSMFAANAGARHVYGIECSSISEYSEKIIKSNHLHNVITIFNGKVEEVELPVEKVDIIISEWMGYCLFYESMLNTVIFARDKWLKPGGLMFPDRAALYVVAIEDRQYKDFKIHWWENVYGFDMTCIRNVAMREPLVDVVDPKQVVTNSCLVKEVDIYTVKPEDLSFTTAFCLQIQRNDYVHAMVTYFNIEFTKCHKKTGFSTAPDAASTHWKQTVFYLEDYLTVRKGEEILGSIAVKPNEKNVVRIELCCTRTASGSSLGAISKCLTVPRSSVQTIVRKYKHHGTTQPSYRSGRRHVLSPRDERTLEAYKPDSVTPALSGGMGQNSPNLLWEACGRLTKMFDPS</sequence>
<feature type="compositionally biased region" description="Basic and acidic residues" evidence="8">
    <location>
        <begin position="1"/>
        <end position="11"/>
    </location>
</feature>
<dbReference type="Pfam" id="PF25787">
    <property type="entry name" value="HTH_SB"/>
    <property type="match status" value="1"/>
</dbReference>
<evidence type="ECO:0000256" key="2">
    <source>
        <dbReference type="ARBA" id="ARBA00022603"/>
    </source>
</evidence>
<dbReference type="FunFam" id="3.40.50.150:FF:000003">
    <property type="entry name" value="Blast:Protein arginine N-methyltransferase 1"/>
    <property type="match status" value="1"/>
</dbReference>
<dbReference type="Gene3D" id="1.10.10.10">
    <property type="entry name" value="Winged helix-like DNA-binding domain superfamily/Winged helix DNA-binding domain"/>
    <property type="match status" value="1"/>
</dbReference>
<dbReference type="InterPro" id="IPR036388">
    <property type="entry name" value="WH-like_DNA-bd_sf"/>
</dbReference>
<dbReference type="InterPro" id="IPR009057">
    <property type="entry name" value="Homeodomain-like_sf"/>
</dbReference>
<dbReference type="Gene3D" id="2.70.160.11">
    <property type="entry name" value="Hnrnp arginine n-methyltransferase1"/>
    <property type="match status" value="1"/>
</dbReference>
<dbReference type="Pfam" id="PF22528">
    <property type="entry name" value="PRMT_C"/>
    <property type="match status" value="1"/>
</dbReference>
<dbReference type="Proteomes" id="UP000472277">
    <property type="component" value="Chromosome 40"/>
</dbReference>
<gene>
    <name evidence="12" type="primary">LOC115180254</name>
</gene>
<comment type="catalytic activity">
    <reaction evidence="6">
        <text>L-arginyl-[protein] + S-adenosyl-L-methionine = N(omega)-methyl-L-arginyl-[protein] + S-adenosyl-L-homocysteine + H(+)</text>
        <dbReference type="Rhea" id="RHEA:48100"/>
        <dbReference type="Rhea" id="RHEA-COMP:10532"/>
        <dbReference type="Rhea" id="RHEA-COMP:11990"/>
        <dbReference type="ChEBI" id="CHEBI:15378"/>
        <dbReference type="ChEBI" id="CHEBI:29965"/>
        <dbReference type="ChEBI" id="CHEBI:57856"/>
        <dbReference type="ChEBI" id="CHEBI:59789"/>
        <dbReference type="ChEBI" id="CHEBI:65280"/>
    </reaction>
    <physiologicalReaction direction="left-to-right" evidence="6">
        <dbReference type="Rhea" id="RHEA:48101"/>
    </physiologicalReaction>
</comment>
<dbReference type="SUPFAM" id="SSF53335">
    <property type="entry name" value="S-adenosyl-L-methionine-dependent methyltransferases"/>
    <property type="match status" value="1"/>
</dbReference>
<dbReference type="InterPro" id="IPR029063">
    <property type="entry name" value="SAM-dependent_MTases_sf"/>
</dbReference>
<dbReference type="PANTHER" id="PTHR11006:SF47">
    <property type="entry name" value="PROTEIN ARGININE N-METHYLTRANSFERASE 8"/>
    <property type="match status" value="1"/>
</dbReference>
<evidence type="ECO:0000256" key="7">
    <source>
        <dbReference type="PROSITE-ProRule" id="PRU01015"/>
    </source>
</evidence>
<dbReference type="InterPro" id="IPR057667">
    <property type="entry name" value="HTH_SB"/>
</dbReference>
<evidence type="ECO:0000256" key="6">
    <source>
        <dbReference type="ARBA" id="ARBA00049303"/>
    </source>
</evidence>
<keyword evidence="2 7" id="KW-0489">Methyltransferase</keyword>
<dbReference type="GeneTree" id="ENSGT00940000155867"/>
<reference evidence="12" key="2">
    <citation type="submission" date="2025-09" db="UniProtKB">
        <authorList>
            <consortium name="Ensembl"/>
        </authorList>
    </citation>
    <scope>IDENTIFICATION</scope>
</reference>
<feature type="region of interest" description="Disordered" evidence="8">
    <location>
        <begin position="1"/>
        <end position="34"/>
    </location>
</feature>
<evidence type="ECO:0000313" key="12">
    <source>
        <dbReference type="Ensembl" id="ENSSTUP00000070403.1"/>
    </source>
</evidence>
<evidence type="ECO:0000256" key="3">
    <source>
        <dbReference type="ARBA" id="ARBA00022679"/>
    </source>
</evidence>
<protein>
    <recommendedName>
        <fullName evidence="1">type I protein arginine methyltransferase</fullName>
        <ecNumber evidence="1">2.1.1.319</ecNumber>
    </recommendedName>
</protein>
<evidence type="ECO:0000313" key="13">
    <source>
        <dbReference type="Proteomes" id="UP000472277"/>
    </source>
</evidence>
<evidence type="ECO:0000256" key="8">
    <source>
        <dbReference type="SAM" id="MobiDB-lite"/>
    </source>
</evidence>
<dbReference type="GO" id="GO:0035241">
    <property type="term" value="F:protein-arginine omega-N monomethyltransferase activity"/>
    <property type="evidence" value="ECO:0007669"/>
    <property type="project" value="TreeGrafter"/>
</dbReference>
<keyword evidence="3 7" id="KW-0808">Transferase</keyword>
<dbReference type="FunFam" id="2.70.160.11:FF:000001">
    <property type="entry name" value="Blast:Protein arginine N-methyltransferase 1"/>
    <property type="match status" value="1"/>
</dbReference>
<accession>A0A674BGI8</accession>
<dbReference type="InterPro" id="IPR041698">
    <property type="entry name" value="Methyltransf_25"/>
</dbReference>
<feature type="compositionally biased region" description="Polar residues" evidence="8">
    <location>
        <begin position="12"/>
        <end position="23"/>
    </location>
</feature>
<dbReference type="SUPFAM" id="SSF46689">
    <property type="entry name" value="Homeodomain-like"/>
    <property type="match status" value="1"/>
</dbReference>
<dbReference type="GO" id="GO:0005886">
    <property type="term" value="C:plasma membrane"/>
    <property type="evidence" value="ECO:0007669"/>
    <property type="project" value="TreeGrafter"/>
</dbReference>
<comment type="catalytic activity">
    <reaction evidence="5">
        <text>L-arginyl-[protein] + 2 S-adenosyl-L-methionine = N(omega),N(omega)-dimethyl-L-arginyl-[protein] + 2 S-adenosyl-L-homocysteine + 2 H(+)</text>
        <dbReference type="Rhea" id="RHEA:48096"/>
        <dbReference type="Rhea" id="RHEA-COMP:10532"/>
        <dbReference type="Rhea" id="RHEA-COMP:11991"/>
        <dbReference type="ChEBI" id="CHEBI:15378"/>
        <dbReference type="ChEBI" id="CHEBI:29965"/>
        <dbReference type="ChEBI" id="CHEBI:57856"/>
        <dbReference type="ChEBI" id="CHEBI:59789"/>
        <dbReference type="ChEBI" id="CHEBI:61897"/>
        <dbReference type="EC" id="2.1.1.319"/>
    </reaction>
    <physiologicalReaction direction="left-to-right" evidence="5">
        <dbReference type="Rhea" id="RHEA:48097"/>
    </physiologicalReaction>
</comment>
<dbReference type="InParanoid" id="A0A674BGI8"/>
<evidence type="ECO:0000259" key="11">
    <source>
        <dbReference type="Pfam" id="PF25787"/>
    </source>
</evidence>
<feature type="domain" description="Protein arginine N-methyltransferase" evidence="10">
    <location>
        <begin position="213"/>
        <end position="364"/>
    </location>
</feature>
<evidence type="ECO:0000259" key="10">
    <source>
        <dbReference type="Pfam" id="PF22528"/>
    </source>
</evidence>
<dbReference type="PANTHER" id="PTHR11006">
    <property type="entry name" value="PROTEIN ARGININE N-METHYLTRANSFERASE"/>
    <property type="match status" value="1"/>
</dbReference>
<organism evidence="12 13">
    <name type="scientific">Salmo trutta</name>
    <name type="common">Brown trout</name>
    <dbReference type="NCBI Taxonomy" id="8032"/>
    <lineage>
        <taxon>Eukaryota</taxon>
        <taxon>Metazoa</taxon>
        <taxon>Chordata</taxon>
        <taxon>Craniata</taxon>
        <taxon>Vertebrata</taxon>
        <taxon>Euteleostomi</taxon>
        <taxon>Actinopterygii</taxon>
        <taxon>Neopterygii</taxon>
        <taxon>Teleostei</taxon>
        <taxon>Protacanthopterygii</taxon>
        <taxon>Salmoniformes</taxon>
        <taxon>Salmonidae</taxon>
        <taxon>Salmoninae</taxon>
        <taxon>Salmo</taxon>
    </lineage>
</organism>
<keyword evidence="13" id="KW-1185">Reference proteome</keyword>
<feature type="domain" description="Methyltransferase" evidence="9">
    <location>
        <begin position="111"/>
        <end position="208"/>
    </location>
</feature>
<dbReference type="Gene3D" id="3.40.50.150">
    <property type="entry name" value="Vaccinia Virus protein VP39"/>
    <property type="match status" value="1"/>
</dbReference>
<dbReference type="InterPro" id="IPR055135">
    <property type="entry name" value="PRMT_dom"/>
</dbReference>
<reference evidence="12" key="1">
    <citation type="submission" date="2025-08" db="UniProtKB">
        <authorList>
            <consortium name="Ensembl"/>
        </authorList>
    </citation>
    <scope>IDENTIFICATION</scope>
</reference>
<dbReference type="EC" id="2.1.1.319" evidence="1"/>
<dbReference type="GO" id="GO:0032259">
    <property type="term" value="P:methylation"/>
    <property type="evidence" value="ECO:0007669"/>
    <property type="project" value="UniProtKB-KW"/>
</dbReference>
<dbReference type="GO" id="GO:0042054">
    <property type="term" value="F:histone methyltransferase activity"/>
    <property type="evidence" value="ECO:0007669"/>
    <property type="project" value="TreeGrafter"/>
</dbReference>
<dbReference type="PROSITE" id="PS51678">
    <property type="entry name" value="SAM_MT_PRMT"/>
    <property type="match status" value="1"/>
</dbReference>